<comment type="caution">
    <text evidence="1">The sequence shown here is derived from an EMBL/GenBank/DDBJ whole genome shotgun (WGS) entry which is preliminary data.</text>
</comment>
<dbReference type="Gene3D" id="3.30.420.10">
    <property type="entry name" value="Ribonuclease H-like superfamily/Ribonuclease H"/>
    <property type="match status" value="1"/>
</dbReference>
<protein>
    <submittedName>
        <fullName evidence="1">Uncharacterized protein</fullName>
    </submittedName>
</protein>
<dbReference type="AlphaFoldDB" id="A0A0F9GHH3"/>
<feature type="non-terminal residue" evidence="1">
    <location>
        <position position="615"/>
    </location>
</feature>
<name>A0A0F9GHH3_9ZZZZ</name>
<dbReference type="GO" id="GO:0003676">
    <property type="term" value="F:nucleic acid binding"/>
    <property type="evidence" value="ECO:0007669"/>
    <property type="project" value="InterPro"/>
</dbReference>
<organism evidence="1">
    <name type="scientific">marine sediment metagenome</name>
    <dbReference type="NCBI Taxonomy" id="412755"/>
    <lineage>
        <taxon>unclassified sequences</taxon>
        <taxon>metagenomes</taxon>
        <taxon>ecological metagenomes</taxon>
    </lineage>
</organism>
<proteinExistence type="predicted"/>
<reference evidence="1" key="1">
    <citation type="journal article" date="2015" name="Nature">
        <title>Complex archaea that bridge the gap between prokaryotes and eukaryotes.</title>
        <authorList>
            <person name="Spang A."/>
            <person name="Saw J.H."/>
            <person name="Jorgensen S.L."/>
            <person name="Zaremba-Niedzwiedzka K."/>
            <person name="Martijn J."/>
            <person name="Lind A.E."/>
            <person name="van Eijk R."/>
            <person name="Schleper C."/>
            <person name="Guy L."/>
            <person name="Ettema T.J."/>
        </authorList>
    </citation>
    <scope>NUCLEOTIDE SEQUENCE</scope>
</reference>
<gene>
    <name evidence="1" type="ORF">LCGC14_1826960</name>
</gene>
<accession>A0A0F9GHH3</accession>
<dbReference type="InterPro" id="IPR036397">
    <property type="entry name" value="RNaseH_sf"/>
</dbReference>
<dbReference type="EMBL" id="LAZR01017979">
    <property type="protein sequence ID" value="KKL98183.1"/>
    <property type="molecule type" value="Genomic_DNA"/>
</dbReference>
<sequence>MMMENYIIPGWFGKINLQKFIFYRVDLSKPTLKTSTLNYYIKKGEYKSEFPFGIFKQDNLFYIISNCEDLVGKRIIINRVILILNEIIKNNFDFQNEHIQESIGIFLHTFFEITFVNHLGFQKPINTRTFLGKFSKGKLVNRNLLEKKITIDLNGKKKIIEIYPALNFEVFLNEDLFYLTIVPNYEIYNDIFGLPFNKNIIPILNEDEEYISTVFHTPDKFIERFNKINEKIINTLKNHKLFIKIEKNSTFSGNLIAYPKNFDLLNKGLSIEFLNTEPFEKQIYNILRECGFLEKIDIIVAIDVYNKSFEQDQYLKEYLKRLLDFPLFNIEKVIELEKIKDFPNDLKSNLLIILNDKEKGWEFLYTYVKSLKVISKAIKLSTLLKIDYDDYHFFTIWLSFFYRKSSKLVWRYNSFPFEKIYAIHIFLDFISDEYIINISILNSKTPTINEFSEKFFLLPEETLIEKLKIIYTELNMNVDKSTLFLLEDGQFSQEIITSVENQTNLVKISYPRARILKKGEESTLYPSNGFFLKLFKSKMEYLLITTGYPDLPEKGLPNPLKITFYSNFFDEQTILKSIFYLTFMQTESFEKSQHNKEVLKEQYEKDISEIEIENS</sequence>
<evidence type="ECO:0000313" key="1">
    <source>
        <dbReference type="EMBL" id="KKL98183.1"/>
    </source>
</evidence>